<evidence type="ECO:0000313" key="1">
    <source>
        <dbReference type="EMBL" id="KAK3751895.1"/>
    </source>
</evidence>
<comment type="caution">
    <text evidence="1">The sequence shown here is derived from an EMBL/GenBank/DDBJ whole genome shotgun (WGS) entry which is preliminary data.</text>
</comment>
<proteinExistence type="predicted"/>
<reference evidence="1" key="1">
    <citation type="journal article" date="2023" name="G3 (Bethesda)">
        <title>A reference genome for the long-term kleptoplast-retaining sea slug Elysia crispata morphotype clarki.</title>
        <authorList>
            <person name="Eastman K.E."/>
            <person name="Pendleton A.L."/>
            <person name="Shaikh M.A."/>
            <person name="Suttiyut T."/>
            <person name="Ogas R."/>
            <person name="Tomko P."/>
            <person name="Gavelis G."/>
            <person name="Widhalm J.R."/>
            <person name="Wisecaver J.H."/>
        </authorList>
    </citation>
    <scope>NUCLEOTIDE SEQUENCE</scope>
    <source>
        <strain evidence="1">ECLA1</strain>
    </source>
</reference>
<sequence>MAVGTESSPQVWEAVMFMYPSFLSCGPLNIPIELHEVSSNQAARVYQATAPRLLSDVGNSLPGLWLCDTQTYLKLRELHVSLVDTE</sequence>
<gene>
    <name evidence="1" type="ORF">RRG08_047168</name>
</gene>
<dbReference type="AlphaFoldDB" id="A0AAE0YNE4"/>
<accession>A0AAE0YNE4</accession>
<protein>
    <submittedName>
        <fullName evidence="1">Uncharacterized protein</fullName>
    </submittedName>
</protein>
<dbReference type="EMBL" id="JAWDGP010005804">
    <property type="protein sequence ID" value="KAK3751895.1"/>
    <property type="molecule type" value="Genomic_DNA"/>
</dbReference>
<evidence type="ECO:0000313" key="2">
    <source>
        <dbReference type="Proteomes" id="UP001283361"/>
    </source>
</evidence>
<name>A0AAE0YNE4_9GAST</name>
<dbReference type="Proteomes" id="UP001283361">
    <property type="component" value="Unassembled WGS sequence"/>
</dbReference>
<organism evidence="1 2">
    <name type="scientific">Elysia crispata</name>
    <name type="common">lettuce slug</name>
    <dbReference type="NCBI Taxonomy" id="231223"/>
    <lineage>
        <taxon>Eukaryota</taxon>
        <taxon>Metazoa</taxon>
        <taxon>Spiralia</taxon>
        <taxon>Lophotrochozoa</taxon>
        <taxon>Mollusca</taxon>
        <taxon>Gastropoda</taxon>
        <taxon>Heterobranchia</taxon>
        <taxon>Euthyneura</taxon>
        <taxon>Panpulmonata</taxon>
        <taxon>Sacoglossa</taxon>
        <taxon>Placobranchoidea</taxon>
        <taxon>Plakobranchidae</taxon>
        <taxon>Elysia</taxon>
    </lineage>
</organism>
<keyword evidence="2" id="KW-1185">Reference proteome</keyword>